<dbReference type="NCBIfam" id="TIGR00089">
    <property type="entry name" value="MiaB/RimO family radical SAM methylthiotransferase"/>
    <property type="match status" value="1"/>
</dbReference>
<proteinExistence type="inferred from homology"/>
<keyword evidence="6" id="KW-0411">Iron-sulfur</keyword>
<dbReference type="GO" id="GO:0051539">
    <property type="term" value="F:4 iron, 4 sulfur cluster binding"/>
    <property type="evidence" value="ECO:0007669"/>
    <property type="project" value="UniProtKB-KW"/>
</dbReference>
<comment type="cofactor">
    <cofactor evidence="1">
        <name>[4Fe-4S] cluster</name>
        <dbReference type="ChEBI" id="CHEBI:49883"/>
    </cofactor>
</comment>
<dbReference type="SFLD" id="SFLDS00029">
    <property type="entry name" value="Radical_SAM"/>
    <property type="match status" value="1"/>
</dbReference>
<dbReference type="InterPro" id="IPR023404">
    <property type="entry name" value="rSAM_horseshoe"/>
</dbReference>
<keyword evidence="4" id="KW-0479">Metal-binding</keyword>
<dbReference type="InterPro" id="IPR013848">
    <property type="entry name" value="Methylthiotransferase_N"/>
</dbReference>
<dbReference type="PROSITE" id="PS51449">
    <property type="entry name" value="MTTASE_N"/>
    <property type="match status" value="1"/>
</dbReference>
<dbReference type="HAMAP" id="MF_01864">
    <property type="entry name" value="tRNA_metthiotr_MiaB"/>
    <property type="match status" value="1"/>
</dbReference>
<dbReference type="FunFam" id="3.80.30.20:FF:000001">
    <property type="entry name" value="tRNA-2-methylthio-N(6)-dimethylallyladenosine synthase 2"/>
    <property type="match status" value="1"/>
</dbReference>
<organism evidence="10">
    <name type="scientific">freshwater metagenome</name>
    <dbReference type="NCBI Taxonomy" id="449393"/>
    <lineage>
        <taxon>unclassified sequences</taxon>
        <taxon>metagenomes</taxon>
        <taxon>ecological metagenomes</taxon>
    </lineage>
</organism>
<dbReference type="Pfam" id="PF04055">
    <property type="entry name" value="Radical_SAM"/>
    <property type="match status" value="1"/>
</dbReference>
<evidence type="ECO:0000259" key="7">
    <source>
        <dbReference type="PROSITE" id="PS50926"/>
    </source>
</evidence>
<evidence type="ECO:0000259" key="8">
    <source>
        <dbReference type="PROSITE" id="PS51449"/>
    </source>
</evidence>
<dbReference type="Pfam" id="PF00919">
    <property type="entry name" value="UPF0004"/>
    <property type="match status" value="1"/>
</dbReference>
<dbReference type="GO" id="GO:0046872">
    <property type="term" value="F:metal ion binding"/>
    <property type="evidence" value="ECO:0007669"/>
    <property type="project" value="UniProtKB-KW"/>
</dbReference>
<dbReference type="SFLD" id="SFLDG01082">
    <property type="entry name" value="B12-binding_domain_containing"/>
    <property type="match status" value="1"/>
</dbReference>
<dbReference type="InterPro" id="IPR058240">
    <property type="entry name" value="rSAM_sf"/>
</dbReference>
<dbReference type="InterPro" id="IPR007197">
    <property type="entry name" value="rSAM"/>
</dbReference>
<feature type="domain" description="MTTase N-terminal" evidence="8">
    <location>
        <begin position="9"/>
        <end position="125"/>
    </location>
</feature>
<feature type="domain" description="Radical SAM core" evidence="9">
    <location>
        <begin position="148"/>
        <end position="378"/>
    </location>
</feature>
<dbReference type="InterPro" id="IPR006638">
    <property type="entry name" value="Elp3/MiaA/NifB-like_rSAM"/>
</dbReference>
<keyword evidence="5" id="KW-0408">Iron</keyword>
<keyword evidence="3" id="KW-0949">S-adenosyl-L-methionine</keyword>
<dbReference type="SFLD" id="SFLDG01061">
    <property type="entry name" value="methylthiotransferase"/>
    <property type="match status" value="1"/>
</dbReference>
<dbReference type="SFLD" id="SFLDF00273">
    <property type="entry name" value="(dimethylallyl)adenosine_tRNA"/>
    <property type="match status" value="1"/>
</dbReference>
<dbReference type="PROSITE" id="PS01278">
    <property type="entry name" value="MTTASE_RADICAL"/>
    <property type="match status" value="1"/>
</dbReference>
<dbReference type="EMBL" id="CAFBLO010000138">
    <property type="protein sequence ID" value="CAB4877331.1"/>
    <property type="molecule type" value="Genomic_DNA"/>
</dbReference>
<evidence type="ECO:0000256" key="5">
    <source>
        <dbReference type="ARBA" id="ARBA00023004"/>
    </source>
</evidence>
<protein>
    <submittedName>
        <fullName evidence="10">Unannotated protein</fullName>
    </submittedName>
</protein>
<dbReference type="SUPFAM" id="SSF102114">
    <property type="entry name" value="Radical SAM enzymes"/>
    <property type="match status" value="1"/>
</dbReference>
<evidence type="ECO:0000256" key="2">
    <source>
        <dbReference type="ARBA" id="ARBA00022485"/>
    </source>
</evidence>
<dbReference type="Gene3D" id="3.80.30.20">
    <property type="entry name" value="tm_1862 like domain"/>
    <property type="match status" value="1"/>
</dbReference>
<evidence type="ECO:0000256" key="6">
    <source>
        <dbReference type="ARBA" id="ARBA00023014"/>
    </source>
</evidence>
<sequence length="498" mass="53820">MTTTLAPARTYEVRTMGCQMNVHDSERLSGSLEAAGYIPALDGTDADVVVLNTCAVRENAGNKLYGTLGHLASIKRDREGMQIAVGGCLAQKDKHDIVSKAPWVDVVFGTHNMGSLPTLLERARHNDEAQVEILESLDVFPSTLPTKRESTYSGWVSISVGCNNTCTFCIVPSLRGKEMDRRPGDVLSEVQALVDHGVTEVTFLGQNVNTYGVEFGDKLAFGKLLRAAGEIEGLERIRFTSPHPAAFTDDVIDAMAETPAVMPSLHMPLQSGSDAVLKAMKRSYRSEKFLGILDRVRAKIPNAAITTDIIVGFPGETEEDFQETLRVVRLARFSAAFTFQYSIRPGTPAADMPNQIPKAVVQDRYERLVALQNQIALEENEAQIGKDVNVLVAAGEGRKDAASLRMTGRTEDFRLAHFDVPAGSDIPRPGDVVTVTVTAAAPYHLLADSVDGSPLRIRRTRSGDAWDRAEAESCAVGDEPASGNVSLGLPGIRTSLLG</sequence>
<dbReference type="FunFam" id="3.40.50.12160:FF:000003">
    <property type="entry name" value="CDK5 regulatory subunit-associated protein 1"/>
    <property type="match status" value="1"/>
</dbReference>
<dbReference type="GO" id="GO:0005829">
    <property type="term" value="C:cytosol"/>
    <property type="evidence" value="ECO:0007669"/>
    <property type="project" value="TreeGrafter"/>
</dbReference>
<keyword evidence="2" id="KW-0004">4Fe-4S</keyword>
<dbReference type="PANTHER" id="PTHR43020:SF2">
    <property type="entry name" value="MITOCHONDRIAL TRNA METHYLTHIOTRANSFERASE CDK5RAP1"/>
    <property type="match status" value="1"/>
</dbReference>
<dbReference type="SMART" id="SM00729">
    <property type="entry name" value="Elp3"/>
    <property type="match status" value="1"/>
</dbReference>
<dbReference type="GO" id="GO:0035597">
    <property type="term" value="F:tRNA-2-methylthio-N(6)-dimethylallyladenosine(37) synthase activity"/>
    <property type="evidence" value="ECO:0007669"/>
    <property type="project" value="TreeGrafter"/>
</dbReference>
<dbReference type="Gene3D" id="3.40.50.12160">
    <property type="entry name" value="Methylthiotransferase, N-terminal domain"/>
    <property type="match status" value="1"/>
</dbReference>
<dbReference type="PROSITE" id="PS50926">
    <property type="entry name" value="TRAM"/>
    <property type="match status" value="1"/>
</dbReference>
<gene>
    <name evidence="10" type="ORF">UFOPK3364_01089</name>
</gene>
<dbReference type="AlphaFoldDB" id="A0A6J7E3J2"/>
<evidence type="ECO:0000256" key="1">
    <source>
        <dbReference type="ARBA" id="ARBA00001966"/>
    </source>
</evidence>
<dbReference type="InterPro" id="IPR020612">
    <property type="entry name" value="Methylthiotransferase_CS"/>
</dbReference>
<reference evidence="10" key="1">
    <citation type="submission" date="2020-05" db="EMBL/GenBank/DDBJ databases">
        <authorList>
            <person name="Chiriac C."/>
            <person name="Salcher M."/>
            <person name="Ghai R."/>
            <person name="Kavagutti S V."/>
        </authorList>
    </citation>
    <scope>NUCLEOTIDE SEQUENCE</scope>
</reference>
<dbReference type="PANTHER" id="PTHR43020">
    <property type="entry name" value="CDK5 REGULATORY SUBUNIT-ASSOCIATED PROTEIN 1"/>
    <property type="match status" value="1"/>
</dbReference>
<evidence type="ECO:0000256" key="4">
    <source>
        <dbReference type="ARBA" id="ARBA00022723"/>
    </source>
</evidence>
<name>A0A6J7E3J2_9ZZZZ</name>
<dbReference type="NCBIfam" id="TIGR01574">
    <property type="entry name" value="miaB-methiolase"/>
    <property type="match status" value="1"/>
</dbReference>
<evidence type="ECO:0000256" key="3">
    <source>
        <dbReference type="ARBA" id="ARBA00022691"/>
    </source>
</evidence>
<dbReference type="InterPro" id="IPR006463">
    <property type="entry name" value="MiaB_methiolase"/>
</dbReference>
<dbReference type="InterPro" id="IPR005839">
    <property type="entry name" value="Methylthiotransferase"/>
</dbReference>
<dbReference type="InterPro" id="IPR002792">
    <property type="entry name" value="TRAM_dom"/>
</dbReference>
<feature type="domain" description="TRAM" evidence="7">
    <location>
        <begin position="381"/>
        <end position="451"/>
    </location>
</feature>
<accession>A0A6J7E3J2</accession>
<dbReference type="InterPro" id="IPR038135">
    <property type="entry name" value="Methylthiotransferase_N_sf"/>
</dbReference>
<dbReference type="CDD" id="cd01335">
    <property type="entry name" value="Radical_SAM"/>
    <property type="match status" value="1"/>
</dbReference>
<evidence type="ECO:0000259" key="9">
    <source>
        <dbReference type="PROSITE" id="PS51918"/>
    </source>
</evidence>
<dbReference type="PROSITE" id="PS51918">
    <property type="entry name" value="RADICAL_SAM"/>
    <property type="match status" value="1"/>
</dbReference>
<evidence type="ECO:0000313" key="10">
    <source>
        <dbReference type="EMBL" id="CAB4877331.1"/>
    </source>
</evidence>